<protein>
    <submittedName>
        <fullName evidence="2">Phosphoribosyltransferase</fullName>
    </submittedName>
</protein>
<dbReference type="InterPro" id="IPR029057">
    <property type="entry name" value="PRTase-like"/>
</dbReference>
<keyword evidence="2" id="KW-0808">Transferase</keyword>
<dbReference type="Gene3D" id="3.30.1310.20">
    <property type="entry name" value="PRTase-like"/>
    <property type="match status" value="1"/>
</dbReference>
<comment type="caution">
    <text evidence="2">The sequence shown here is derived from an EMBL/GenBank/DDBJ whole genome shotgun (WGS) entry which is preliminary data.</text>
</comment>
<name>A0A0G1A540_9BACT</name>
<organism evidence="2 3">
    <name type="scientific">Candidatus Magasanikbacteria bacterium GW2011_GWA2_42_32</name>
    <dbReference type="NCBI Taxonomy" id="1619039"/>
    <lineage>
        <taxon>Bacteria</taxon>
        <taxon>Candidatus Magasanikiibacteriota</taxon>
    </lineage>
</organism>
<dbReference type="Pfam" id="PF00156">
    <property type="entry name" value="Pribosyltran"/>
    <property type="match status" value="1"/>
</dbReference>
<proteinExistence type="predicted"/>
<dbReference type="AlphaFoldDB" id="A0A0G1A540"/>
<dbReference type="CDD" id="cd06223">
    <property type="entry name" value="PRTases_typeI"/>
    <property type="match status" value="1"/>
</dbReference>
<dbReference type="SUPFAM" id="SSF53271">
    <property type="entry name" value="PRTase-like"/>
    <property type="match status" value="1"/>
</dbReference>
<dbReference type="Proteomes" id="UP000034837">
    <property type="component" value="Unassembled WGS sequence"/>
</dbReference>
<evidence type="ECO:0000259" key="1">
    <source>
        <dbReference type="Pfam" id="PF00156"/>
    </source>
</evidence>
<keyword evidence="2" id="KW-0328">Glycosyltransferase</keyword>
<dbReference type="InterPro" id="IPR000836">
    <property type="entry name" value="PRTase_dom"/>
</dbReference>
<evidence type="ECO:0000313" key="3">
    <source>
        <dbReference type="Proteomes" id="UP000034837"/>
    </source>
</evidence>
<reference evidence="2 3" key="1">
    <citation type="journal article" date="2015" name="Nature">
        <title>rRNA introns, odd ribosomes, and small enigmatic genomes across a large radiation of phyla.</title>
        <authorList>
            <person name="Brown C.T."/>
            <person name="Hug L.A."/>
            <person name="Thomas B.C."/>
            <person name="Sharon I."/>
            <person name="Castelle C.J."/>
            <person name="Singh A."/>
            <person name="Wilkins M.J."/>
            <person name="Williams K.H."/>
            <person name="Banfield J.F."/>
        </authorList>
    </citation>
    <scope>NUCLEOTIDE SEQUENCE [LARGE SCALE GENOMIC DNA]</scope>
</reference>
<evidence type="ECO:0000313" key="2">
    <source>
        <dbReference type="EMBL" id="KKS56090.1"/>
    </source>
</evidence>
<gene>
    <name evidence="2" type="ORF">UV20_C0017G0009</name>
</gene>
<dbReference type="EMBL" id="LCDO01000017">
    <property type="protein sequence ID" value="KKS56090.1"/>
    <property type="molecule type" value="Genomic_DNA"/>
</dbReference>
<dbReference type="Gene3D" id="3.40.50.2020">
    <property type="match status" value="1"/>
</dbReference>
<feature type="domain" description="Phosphoribosyltransferase" evidence="1">
    <location>
        <begin position="4"/>
        <end position="154"/>
    </location>
</feature>
<accession>A0A0G1A540</accession>
<dbReference type="GO" id="GO:0016757">
    <property type="term" value="F:glycosyltransferase activity"/>
    <property type="evidence" value="ECO:0007669"/>
    <property type="project" value="UniProtKB-KW"/>
</dbReference>
<sequence length="218" mass="23744">MQEAAQELVRKLRRYKSKKLQIVAIVPGGVPVAKEIADALGAQLDVVITKPLNISDDGGLGQIGAVAEGEVRVVDEFAMEIAQVPWELIEHAAFESEQEVKNEILKYREGRSLDVKDKNVVVVADGVSSEAVVLAAVEAVRRLGAKKVILASPVCALSIAEDIIGEVDEAVFLATPFDLGEARLWYKKYEDVADKKVQSILRGGKREPSKASKHQKTF</sequence>